<dbReference type="CDD" id="cd03791">
    <property type="entry name" value="GT5_Glycogen_synthase_DULL1-like"/>
    <property type="match status" value="1"/>
</dbReference>
<dbReference type="GO" id="GO:0005829">
    <property type="term" value="C:cytosol"/>
    <property type="evidence" value="ECO:0007669"/>
    <property type="project" value="TreeGrafter"/>
</dbReference>
<dbReference type="Pfam" id="PF08323">
    <property type="entry name" value="Glyco_transf_5"/>
    <property type="match status" value="1"/>
</dbReference>
<dbReference type="UniPathway" id="UPA00164"/>
<comment type="similarity">
    <text evidence="4 8">Belongs to the glycosyltransferase 1 family. Bacterial/plant glycogen synthase subfamily.</text>
</comment>
<keyword evidence="12" id="KW-1185">Reference proteome</keyword>
<dbReference type="SUPFAM" id="SSF53756">
    <property type="entry name" value="UDP-Glycosyltransferase/glycogen phosphorylase"/>
    <property type="match status" value="1"/>
</dbReference>
<evidence type="ECO:0000313" key="12">
    <source>
        <dbReference type="Proteomes" id="UP000323824"/>
    </source>
</evidence>
<keyword evidence="6 8" id="KW-0808">Transferase</keyword>
<dbReference type="EMBL" id="CP035807">
    <property type="protein sequence ID" value="QEN05814.1"/>
    <property type="molecule type" value="Genomic_DNA"/>
</dbReference>
<dbReference type="NCBIfam" id="TIGR02095">
    <property type="entry name" value="glgA"/>
    <property type="match status" value="1"/>
</dbReference>
<evidence type="ECO:0000256" key="3">
    <source>
        <dbReference type="ARBA" id="ARBA00004964"/>
    </source>
</evidence>
<protein>
    <recommendedName>
        <fullName evidence="8">Glycogen synthase</fullName>
        <ecNumber evidence="8">2.4.1.21</ecNumber>
    </recommendedName>
    <alternativeName>
        <fullName evidence="8">Starch [bacterial glycogen] synthase</fullName>
    </alternativeName>
</protein>
<dbReference type="GO" id="GO:0009011">
    <property type="term" value="F:alpha-1,4-glucan glucosyltransferase (ADP-glucose donor) activity"/>
    <property type="evidence" value="ECO:0007669"/>
    <property type="project" value="UniProtKB-UniRule"/>
</dbReference>
<dbReference type="Proteomes" id="UP000323824">
    <property type="component" value="Chromosome"/>
</dbReference>
<dbReference type="KEGG" id="sper:EW093_14255"/>
<dbReference type="InterPro" id="IPR013534">
    <property type="entry name" value="Starch_synth_cat_dom"/>
</dbReference>
<dbReference type="PANTHER" id="PTHR45825">
    <property type="entry name" value="GRANULE-BOUND STARCH SYNTHASE 1, CHLOROPLASTIC/AMYLOPLASTIC"/>
    <property type="match status" value="1"/>
</dbReference>
<keyword evidence="5 8" id="KW-0328">Glycosyltransferase</keyword>
<dbReference type="Gene3D" id="3.40.50.2000">
    <property type="entry name" value="Glycogen Phosphorylase B"/>
    <property type="match status" value="2"/>
</dbReference>
<feature type="binding site" evidence="8">
    <location>
        <position position="18"/>
    </location>
    <ligand>
        <name>ADP-alpha-D-glucose</name>
        <dbReference type="ChEBI" id="CHEBI:57498"/>
    </ligand>
</feature>
<evidence type="ECO:0000259" key="10">
    <source>
        <dbReference type="Pfam" id="PF08323"/>
    </source>
</evidence>
<organism evidence="11 12">
    <name type="scientific">Thiospirochaeta perfilievii</name>
    <dbReference type="NCBI Taxonomy" id="252967"/>
    <lineage>
        <taxon>Bacteria</taxon>
        <taxon>Pseudomonadati</taxon>
        <taxon>Spirochaetota</taxon>
        <taxon>Spirochaetia</taxon>
        <taxon>Spirochaetales</taxon>
        <taxon>Spirochaetaceae</taxon>
        <taxon>Thiospirochaeta</taxon>
    </lineage>
</organism>
<proteinExistence type="inferred from homology"/>
<keyword evidence="7 8" id="KW-0320">Glycogen biosynthesis</keyword>
<comment type="function">
    <text evidence="2 8">Synthesizes alpha-1,4-glucan chains using ADP-glucose.</text>
</comment>
<evidence type="ECO:0000313" key="11">
    <source>
        <dbReference type="EMBL" id="QEN05814.1"/>
    </source>
</evidence>
<dbReference type="Pfam" id="PF00534">
    <property type="entry name" value="Glycos_transf_1"/>
    <property type="match status" value="1"/>
</dbReference>
<dbReference type="OrthoDB" id="9808590at2"/>
<dbReference type="InterPro" id="IPR001296">
    <property type="entry name" value="Glyco_trans_1"/>
</dbReference>
<dbReference type="RefSeq" id="WP_149569048.1">
    <property type="nucleotide sequence ID" value="NZ_CP035807.1"/>
</dbReference>
<evidence type="ECO:0000256" key="2">
    <source>
        <dbReference type="ARBA" id="ARBA00002764"/>
    </source>
</evidence>
<dbReference type="AlphaFoldDB" id="A0A5C1QGS0"/>
<feature type="domain" description="Glycosyl transferase family 1" evidence="9">
    <location>
        <begin position="330"/>
        <end position="442"/>
    </location>
</feature>
<evidence type="ECO:0000256" key="5">
    <source>
        <dbReference type="ARBA" id="ARBA00022676"/>
    </source>
</evidence>
<evidence type="ECO:0000256" key="7">
    <source>
        <dbReference type="ARBA" id="ARBA00023056"/>
    </source>
</evidence>
<reference evidence="11 12" key="1">
    <citation type="submission" date="2019-02" db="EMBL/GenBank/DDBJ databases">
        <authorList>
            <person name="Fomenkov A."/>
            <person name="Dubinina G."/>
            <person name="Grabovich M."/>
            <person name="Vincze T."/>
            <person name="Roberts R.J."/>
        </authorList>
    </citation>
    <scope>NUCLEOTIDE SEQUENCE [LARGE SCALE GENOMIC DNA]</scope>
    <source>
        <strain evidence="11 12">P</strain>
    </source>
</reference>
<dbReference type="InterPro" id="IPR011835">
    <property type="entry name" value="GS/SS"/>
</dbReference>
<evidence type="ECO:0000256" key="6">
    <source>
        <dbReference type="ARBA" id="ARBA00022679"/>
    </source>
</evidence>
<comment type="pathway">
    <text evidence="3 8">Glycan biosynthesis; glycogen biosynthesis.</text>
</comment>
<feature type="domain" description="Starch synthase catalytic" evidence="10">
    <location>
        <begin position="5"/>
        <end position="239"/>
    </location>
</feature>
<gene>
    <name evidence="8" type="primary">glgA</name>
    <name evidence="11" type="ORF">EW093_14255</name>
</gene>
<sequence>MERLKILMIASEAYPFAKSGGLADVVSSLSAALYSNGYDVKIILPRYYSIDINKLDAIEEPMCINMDYGEEWVKVYKSSLPNTDVPIYFIDHEELYGRDGLYGPSPTEEYPDNSRRFSVLCKAAFTFCKFINWIPNIMHSHDWQSALIPALLYNSDIDPDFYSTASVLTIHNLGYQGWFSFGDINFTNLDISRNSHNDGIFNFLRTGVAKADVLTTVSPTYSKEILTPEYGHNLHDLLKRRESDLFGILNGCDYELWNPELDRHISPLNYSKNDLENKSIIKKNIQKMVGLEVSSSIPLFTIITRLVDQKGIGALCGPGYGSLFNICHELNIQIVILGTGESWCEDELRILDEKLDNLVFINTFNNELSHLLEAGADFFLMPSKYEPCGLNQIYSLKYGTLPIVRNTGGLADSVKCYENRTGTGTGFIFDDLTPRAIYDTVAWATWVWYNKKADILDMQQRAMEEDFSWEISANKYGEIYQWALDRKTNRYPRSW</sequence>
<evidence type="ECO:0000259" key="9">
    <source>
        <dbReference type="Pfam" id="PF00534"/>
    </source>
</evidence>
<dbReference type="GO" id="GO:0004373">
    <property type="term" value="F:alpha-1,4-glucan glucosyltransferase (UDP-glucose donor) activity"/>
    <property type="evidence" value="ECO:0007669"/>
    <property type="project" value="InterPro"/>
</dbReference>
<dbReference type="GO" id="GO:0005978">
    <property type="term" value="P:glycogen biosynthetic process"/>
    <property type="evidence" value="ECO:0007669"/>
    <property type="project" value="UniProtKB-UniRule"/>
</dbReference>
<reference evidence="11 12" key="2">
    <citation type="submission" date="2019-09" db="EMBL/GenBank/DDBJ databases">
        <title>Complete Genome Sequence and Methylome Analysis of free living Spirochaetas.</title>
        <authorList>
            <person name="Leshcheva N."/>
            <person name="Mikheeva N."/>
        </authorList>
    </citation>
    <scope>NUCLEOTIDE SEQUENCE [LARGE SCALE GENOMIC DNA]</scope>
    <source>
        <strain evidence="11 12">P</strain>
    </source>
</reference>
<dbReference type="EC" id="2.4.1.21" evidence="8"/>
<evidence type="ECO:0000256" key="4">
    <source>
        <dbReference type="ARBA" id="ARBA00010281"/>
    </source>
</evidence>
<evidence type="ECO:0000256" key="1">
    <source>
        <dbReference type="ARBA" id="ARBA00001478"/>
    </source>
</evidence>
<name>A0A5C1QGS0_9SPIO</name>
<dbReference type="PANTHER" id="PTHR45825:SF11">
    <property type="entry name" value="ALPHA AMYLASE DOMAIN-CONTAINING PROTEIN"/>
    <property type="match status" value="1"/>
</dbReference>
<accession>A0A5C1QGS0</accession>
<dbReference type="HAMAP" id="MF_00484">
    <property type="entry name" value="Glycogen_synth"/>
    <property type="match status" value="1"/>
</dbReference>
<comment type="catalytic activity">
    <reaction evidence="1 8">
        <text>[(1-&gt;4)-alpha-D-glucosyl](n) + ADP-alpha-D-glucose = [(1-&gt;4)-alpha-D-glucosyl](n+1) + ADP + H(+)</text>
        <dbReference type="Rhea" id="RHEA:18189"/>
        <dbReference type="Rhea" id="RHEA-COMP:9584"/>
        <dbReference type="Rhea" id="RHEA-COMP:9587"/>
        <dbReference type="ChEBI" id="CHEBI:15378"/>
        <dbReference type="ChEBI" id="CHEBI:15444"/>
        <dbReference type="ChEBI" id="CHEBI:57498"/>
        <dbReference type="ChEBI" id="CHEBI:456216"/>
        <dbReference type="EC" id="2.4.1.21"/>
    </reaction>
</comment>
<evidence type="ECO:0000256" key="8">
    <source>
        <dbReference type="HAMAP-Rule" id="MF_00484"/>
    </source>
</evidence>